<dbReference type="InterPro" id="IPR004516">
    <property type="entry name" value="HisRS/HisZ"/>
</dbReference>
<accession>A0A366MQK5</accession>
<keyword evidence="2" id="KW-0808">Transferase</keyword>
<dbReference type="GO" id="GO:0005737">
    <property type="term" value="C:cytoplasm"/>
    <property type="evidence" value="ECO:0007669"/>
    <property type="project" value="InterPro"/>
</dbReference>
<dbReference type="RefSeq" id="WP_113894865.1">
    <property type="nucleotide sequence ID" value="NZ_CP182882.1"/>
</dbReference>
<dbReference type="InterPro" id="IPR045864">
    <property type="entry name" value="aa-tRNA-synth_II/BPL/LPL"/>
</dbReference>
<sequence>MIFEHEIPKGSRLYFGKLARAKRVLENSVCEILENNGFEEILTPNFSYSQHQSIENDKKLIKFSDEENEQVSLRADSTLDVVRIITKRLGRTTKHRKWFYVQPIFSYPSKEDYQIGCEWIEHTNISDIINLTAEILKSLKIEPILQISNINIPRLVSLELNIDIEIFKKGEISELLKLNCDWLNTLLRVKDIKSLENTIKVVPNSLKKELEKLLTKAKEVNYSNIIIAPLYYGILKYYDDIYFRVIDKNLVLCKGGMYSTDGLSSLGFALYTDNLLKMLEG</sequence>
<dbReference type="Gene3D" id="3.30.930.10">
    <property type="entry name" value="Bira Bifunctional Protein, Domain 2"/>
    <property type="match status" value="1"/>
</dbReference>
<dbReference type="GO" id="GO:0016757">
    <property type="term" value="F:glycosyltransferase activity"/>
    <property type="evidence" value="ECO:0007669"/>
    <property type="project" value="UniProtKB-KW"/>
</dbReference>
<dbReference type="GO" id="GO:0004821">
    <property type="term" value="F:histidine-tRNA ligase activity"/>
    <property type="evidence" value="ECO:0007669"/>
    <property type="project" value="TreeGrafter"/>
</dbReference>
<dbReference type="PANTHER" id="PTHR43707:SF1">
    <property type="entry name" value="HISTIDINE--TRNA LIGASE, MITOCHONDRIAL-RELATED"/>
    <property type="match status" value="1"/>
</dbReference>
<dbReference type="OrthoDB" id="5342252at2"/>
<evidence type="ECO:0000313" key="3">
    <source>
        <dbReference type="Proteomes" id="UP000252669"/>
    </source>
</evidence>
<dbReference type="SUPFAM" id="SSF55681">
    <property type="entry name" value="Class II aaRS and biotin synthetases"/>
    <property type="match status" value="1"/>
</dbReference>
<dbReference type="NCBIfam" id="NF008946">
    <property type="entry name" value="PRK12293.1"/>
    <property type="match status" value="1"/>
</dbReference>
<evidence type="ECO:0000259" key="1">
    <source>
        <dbReference type="Pfam" id="PF13393"/>
    </source>
</evidence>
<reference evidence="2 3" key="1">
    <citation type="submission" date="2017-10" db="EMBL/GenBank/DDBJ databases">
        <title>Genomics of the genus Arcobacter.</title>
        <authorList>
            <person name="Perez-Cataluna A."/>
            <person name="Figueras M.J."/>
        </authorList>
    </citation>
    <scope>NUCLEOTIDE SEQUENCE [LARGE SCALE GENOMIC DNA]</scope>
    <source>
        <strain evidence="2 3">CECT 9230</strain>
    </source>
</reference>
<dbReference type="GO" id="GO:0006427">
    <property type="term" value="P:histidyl-tRNA aminoacylation"/>
    <property type="evidence" value="ECO:0007669"/>
    <property type="project" value="TreeGrafter"/>
</dbReference>
<protein>
    <submittedName>
        <fullName evidence="2">ATP phosphoribosyltransferase regulatory subunit</fullName>
    </submittedName>
</protein>
<comment type="caution">
    <text evidence="2">The sequence shown here is derived from an EMBL/GenBank/DDBJ whole genome shotgun (WGS) entry which is preliminary data.</text>
</comment>
<organism evidence="2 3">
    <name type="scientific">Aliarcobacter vitoriensis</name>
    <dbReference type="NCBI Taxonomy" id="2011099"/>
    <lineage>
        <taxon>Bacteria</taxon>
        <taxon>Pseudomonadati</taxon>
        <taxon>Campylobacterota</taxon>
        <taxon>Epsilonproteobacteria</taxon>
        <taxon>Campylobacterales</taxon>
        <taxon>Arcobacteraceae</taxon>
        <taxon>Aliarcobacter</taxon>
    </lineage>
</organism>
<feature type="domain" description="Class II Histidinyl-tRNA synthetase (HisRS)-like catalytic core" evidence="1">
    <location>
        <begin position="19"/>
        <end position="271"/>
    </location>
</feature>
<proteinExistence type="predicted"/>
<keyword evidence="3" id="KW-1185">Reference proteome</keyword>
<dbReference type="AlphaFoldDB" id="A0A366MQK5"/>
<dbReference type="EMBL" id="PDKB01000014">
    <property type="protein sequence ID" value="RBQ28578.1"/>
    <property type="molecule type" value="Genomic_DNA"/>
</dbReference>
<name>A0A366MQK5_9BACT</name>
<dbReference type="Proteomes" id="UP000252669">
    <property type="component" value="Unassembled WGS sequence"/>
</dbReference>
<dbReference type="Pfam" id="PF13393">
    <property type="entry name" value="tRNA-synt_His"/>
    <property type="match status" value="1"/>
</dbReference>
<keyword evidence="2" id="KW-0328">Glycosyltransferase</keyword>
<dbReference type="InterPro" id="IPR041715">
    <property type="entry name" value="HisRS-like_core"/>
</dbReference>
<dbReference type="PANTHER" id="PTHR43707">
    <property type="entry name" value="HISTIDYL-TRNA SYNTHETASE"/>
    <property type="match status" value="1"/>
</dbReference>
<evidence type="ECO:0000313" key="2">
    <source>
        <dbReference type="EMBL" id="RBQ28578.1"/>
    </source>
</evidence>
<gene>
    <name evidence="2" type="primary">hisZ</name>
    <name evidence="2" type="ORF">CRU91_08695</name>
</gene>